<dbReference type="STRING" id="587909.SAMN05421810_101844"/>
<accession>A0A1I5M987</accession>
<dbReference type="PANTHER" id="PTHR30055">
    <property type="entry name" value="HTH-TYPE TRANSCRIPTIONAL REGULATOR RUTR"/>
    <property type="match status" value="1"/>
</dbReference>
<dbReference type="GO" id="GO:0000976">
    <property type="term" value="F:transcription cis-regulatory region binding"/>
    <property type="evidence" value="ECO:0007669"/>
    <property type="project" value="TreeGrafter"/>
</dbReference>
<evidence type="ECO:0000256" key="1">
    <source>
        <dbReference type="ARBA" id="ARBA00023015"/>
    </source>
</evidence>
<keyword evidence="3" id="KW-0804">Transcription</keyword>
<dbReference type="InterPro" id="IPR050109">
    <property type="entry name" value="HTH-type_TetR-like_transc_reg"/>
</dbReference>
<keyword evidence="2 4" id="KW-0238">DNA-binding</keyword>
<keyword evidence="1" id="KW-0805">Transcription regulation</keyword>
<reference evidence="7" key="1">
    <citation type="submission" date="2016-10" db="EMBL/GenBank/DDBJ databases">
        <authorList>
            <person name="Varghese N."/>
            <person name="Submissions S."/>
        </authorList>
    </citation>
    <scope>NUCLEOTIDE SEQUENCE [LARGE SCALE GENOMIC DNA]</scope>
    <source>
        <strain evidence="7">CGMCC 4.5579</strain>
    </source>
</reference>
<name>A0A1I5M987_9PSEU</name>
<evidence type="ECO:0000256" key="3">
    <source>
        <dbReference type="ARBA" id="ARBA00023163"/>
    </source>
</evidence>
<dbReference type="Pfam" id="PF00440">
    <property type="entry name" value="TetR_N"/>
    <property type="match status" value="1"/>
</dbReference>
<evidence type="ECO:0000313" key="6">
    <source>
        <dbReference type="EMBL" id="SFP06198.1"/>
    </source>
</evidence>
<organism evidence="6 7">
    <name type="scientific">Amycolatopsis arida</name>
    <dbReference type="NCBI Taxonomy" id="587909"/>
    <lineage>
        <taxon>Bacteria</taxon>
        <taxon>Bacillati</taxon>
        <taxon>Actinomycetota</taxon>
        <taxon>Actinomycetes</taxon>
        <taxon>Pseudonocardiales</taxon>
        <taxon>Pseudonocardiaceae</taxon>
        <taxon>Amycolatopsis</taxon>
    </lineage>
</organism>
<evidence type="ECO:0000256" key="4">
    <source>
        <dbReference type="PROSITE-ProRule" id="PRU00335"/>
    </source>
</evidence>
<gene>
    <name evidence="6" type="ORF">SAMN05421810_101844</name>
</gene>
<feature type="DNA-binding region" description="H-T-H motif" evidence="4">
    <location>
        <begin position="40"/>
        <end position="59"/>
    </location>
</feature>
<dbReference type="PROSITE" id="PS50977">
    <property type="entry name" value="HTH_TETR_2"/>
    <property type="match status" value="1"/>
</dbReference>
<evidence type="ECO:0000313" key="7">
    <source>
        <dbReference type="Proteomes" id="UP000198727"/>
    </source>
</evidence>
<dbReference type="InterPro" id="IPR009057">
    <property type="entry name" value="Homeodomain-like_sf"/>
</dbReference>
<feature type="domain" description="HTH tetR-type" evidence="5">
    <location>
        <begin position="19"/>
        <end position="77"/>
    </location>
</feature>
<dbReference type="EMBL" id="FOWW01000001">
    <property type="protein sequence ID" value="SFP06198.1"/>
    <property type="molecule type" value="Genomic_DNA"/>
</dbReference>
<keyword evidence="7" id="KW-1185">Reference proteome</keyword>
<dbReference type="GO" id="GO:0003700">
    <property type="term" value="F:DNA-binding transcription factor activity"/>
    <property type="evidence" value="ECO:0007669"/>
    <property type="project" value="TreeGrafter"/>
</dbReference>
<dbReference type="Gene3D" id="1.10.357.10">
    <property type="entry name" value="Tetracycline Repressor, domain 2"/>
    <property type="match status" value="1"/>
</dbReference>
<dbReference type="SUPFAM" id="SSF46689">
    <property type="entry name" value="Homeodomain-like"/>
    <property type="match status" value="1"/>
</dbReference>
<evidence type="ECO:0000259" key="5">
    <source>
        <dbReference type="PROSITE" id="PS50977"/>
    </source>
</evidence>
<dbReference type="Proteomes" id="UP000198727">
    <property type="component" value="Unassembled WGS sequence"/>
</dbReference>
<protein>
    <submittedName>
        <fullName evidence="6">Regulatory protein, tetR family</fullName>
    </submittedName>
</protein>
<dbReference type="PANTHER" id="PTHR30055:SF234">
    <property type="entry name" value="HTH-TYPE TRANSCRIPTIONAL REGULATOR BETI"/>
    <property type="match status" value="1"/>
</dbReference>
<dbReference type="InterPro" id="IPR001647">
    <property type="entry name" value="HTH_TetR"/>
</dbReference>
<sequence length="195" mass="21286">MPAEHSGQNRRTALRTDAERTVHTILEAAEQLLARTPTATMAQIAEAAGVSRTTVHRRFATREALLDAMAESALRQLRDAVEAADVDTAPPLVALHQATVNVLEVKLGRRIAFRHLSPTNQAAAAIQADLARMSDAWFARMRESGLIETEPSWARRVYYALVNEAFQDTGGTDSHTLADRVVQTFLRGVAPGHPA</sequence>
<proteinExistence type="predicted"/>
<dbReference type="RefSeq" id="WP_243859541.1">
    <property type="nucleotide sequence ID" value="NZ_FOWW01000001.1"/>
</dbReference>
<evidence type="ECO:0000256" key="2">
    <source>
        <dbReference type="ARBA" id="ARBA00023125"/>
    </source>
</evidence>
<dbReference type="AlphaFoldDB" id="A0A1I5M987"/>